<feature type="non-terminal residue" evidence="1">
    <location>
        <position position="130"/>
    </location>
</feature>
<gene>
    <name evidence="1" type="ORF">METZ01_LOCUS415029</name>
</gene>
<dbReference type="AlphaFoldDB" id="A0A382WUV6"/>
<name>A0A382WUV6_9ZZZZ</name>
<reference evidence="1" key="1">
    <citation type="submission" date="2018-05" db="EMBL/GenBank/DDBJ databases">
        <authorList>
            <person name="Lanie J.A."/>
            <person name="Ng W.-L."/>
            <person name="Kazmierczak K.M."/>
            <person name="Andrzejewski T.M."/>
            <person name="Davidsen T.M."/>
            <person name="Wayne K.J."/>
            <person name="Tettelin H."/>
            <person name="Glass J.I."/>
            <person name="Rusch D."/>
            <person name="Podicherti R."/>
            <person name="Tsui H.-C.T."/>
            <person name="Winkler M.E."/>
        </authorList>
    </citation>
    <scope>NUCLEOTIDE SEQUENCE</scope>
</reference>
<sequence length="130" mass="15274">MYKPMKYIILIIALLLSPTLNAQTFQTQYVYLLTLDGLRWQEVFAGADGTLIGDEEYVIESETLKQKYWADEPYARRFRLMPFFWTVIAKDGRLYGNRLHGNHVNVKNNHRFSYPGYNEILTGFADDRID</sequence>
<organism evidence="1">
    <name type="scientific">marine metagenome</name>
    <dbReference type="NCBI Taxonomy" id="408172"/>
    <lineage>
        <taxon>unclassified sequences</taxon>
        <taxon>metagenomes</taxon>
        <taxon>ecological metagenomes</taxon>
    </lineage>
</organism>
<accession>A0A382WUV6</accession>
<proteinExistence type="predicted"/>
<evidence type="ECO:0000313" key="1">
    <source>
        <dbReference type="EMBL" id="SVD62175.1"/>
    </source>
</evidence>
<dbReference type="EMBL" id="UINC01162425">
    <property type="protein sequence ID" value="SVD62175.1"/>
    <property type="molecule type" value="Genomic_DNA"/>
</dbReference>
<protein>
    <submittedName>
        <fullName evidence="1">Uncharacterized protein</fullName>
    </submittedName>
</protein>